<feature type="compositionally biased region" description="Basic and acidic residues" evidence="7">
    <location>
        <begin position="165"/>
        <end position="174"/>
    </location>
</feature>
<feature type="compositionally biased region" description="Basic and acidic residues" evidence="7">
    <location>
        <begin position="803"/>
        <end position="814"/>
    </location>
</feature>
<dbReference type="InterPro" id="IPR045109">
    <property type="entry name" value="LSDs-like"/>
</dbReference>
<dbReference type="PANTHER" id="PTHR12549">
    <property type="entry name" value="JMJC DOMAIN-CONTAINING HISTONE DEMETHYLATION PROTEIN"/>
    <property type="match status" value="1"/>
</dbReference>
<dbReference type="GO" id="GO:0008168">
    <property type="term" value="F:methyltransferase activity"/>
    <property type="evidence" value="ECO:0007669"/>
    <property type="project" value="UniProtKB-KW"/>
</dbReference>
<keyword evidence="11" id="KW-0808">Transferase</keyword>
<dbReference type="GO" id="GO:0032259">
    <property type="term" value="P:methylation"/>
    <property type="evidence" value="ECO:0007669"/>
    <property type="project" value="UniProtKB-KW"/>
</dbReference>
<dbReference type="GO" id="GO:0006357">
    <property type="term" value="P:regulation of transcription by RNA polymerase II"/>
    <property type="evidence" value="ECO:0007669"/>
    <property type="project" value="TreeGrafter"/>
</dbReference>
<comment type="caution">
    <text evidence="6">Lacks conserved residue(s) required for the propagation of feature annotation.</text>
</comment>
<comment type="similarity">
    <text evidence="2">Belongs to the JARID1 histone demethylase family.</text>
</comment>
<evidence type="ECO:0000256" key="4">
    <source>
        <dbReference type="ARBA" id="ARBA00023242"/>
    </source>
</evidence>
<dbReference type="AlphaFoldDB" id="A0A833RH74"/>
<feature type="compositionally biased region" description="Basic and acidic residues" evidence="7">
    <location>
        <begin position="785"/>
        <end position="794"/>
    </location>
</feature>
<keyword evidence="5" id="KW-0863">Zinc-finger</keyword>
<dbReference type="OrthoDB" id="1667110at2759"/>
<feature type="region of interest" description="Disordered" evidence="7">
    <location>
        <begin position="1"/>
        <end position="210"/>
    </location>
</feature>
<feature type="compositionally biased region" description="Low complexity" evidence="7">
    <location>
        <begin position="183"/>
        <end position="192"/>
    </location>
</feature>
<dbReference type="Pfam" id="PF02373">
    <property type="entry name" value="JmjC"/>
    <property type="match status" value="1"/>
</dbReference>
<dbReference type="PROSITE" id="PS51184">
    <property type="entry name" value="JMJC"/>
    <property type="match status" value="1"/>
</dbReference>
<sequence>MAEGYRPTPDGERCILSSGKGRCRNARVEGRSYCDPHLKKFEHQSEKKMARNPSQNGARGNGDERGRKEKKCPESSGKGSSVTRRRTGMKKGEVSVSDSSDDRERIEWKRGVKSDTKKLEMGKRKMLPKKKGKIPGNDDLRKRDEGSCWKRGRKPLKEKKRKRSDRIEDRSMHERRQRKAARKAVVVQIGSDTESEDKESEKEVRDSSFRKKRVKSVIRDGLTDTMKDKTVKKKKSLVGKYALHCHQCQANKRKVIRCKLCHKRCFCLQCVTRWYPQISKKGLADKCPVCRNNCNCKQCLRMKGLVEPSKKDISELEQYRYYCYALDSLLPWLKEFQLEQNAEKAIEATIRGVAGSEIDLEMAEFDKDDRVYCNNCMTSIIDFHRSCPKCSYDLCLRCCIELRAGLVPGGKEAKVEPYKDYGKKYIFGQMQHNSQSHNNRPSKKGTGASQDFSKKSSSKISNEKEEKNARLDWKANEDCSIPCAPKELGGCGRSILQLKCMHPENFLPELQFKAEKIMQHKEFPGFLFSSSPCSCSGNINTKSESLRRAANREGSGDNYIYCPTSADARQEGLYHFQKHWVKGEPVIVRDVLDQTSGLSWEPMVMWRALRERSESAVTAVDCLDWCEVEIKIHAFFNGYESGRCHSNGWPEMLKLKDWPPGSWFSERLPRHFAEFIMALPFPEYTDPRYGPLNLATILPTDVTKPDLGPKTYIAYGFREELGRGDSVTKLHCDMSDAVNILTHTTEVDPGEDNKAEIKKIKSKMREQDLAELSCGGAAATYGHNEEVYGNKDDDMSGDVSSDTENRKVEPKGTSDVENGSQSTDDEPCHKLEMSDEDKEVLEYGEALWDIFRREDVLKLREFLTKHSGEFRHIHCNPVKQVFHPVHDQSFYLTVEHKRKLKEEYGIEPWTFEQKLGEAVFIPAGCPHQVRNLKSCIKVAVDFVSPENVRECIRLTDEFRLLPSEHKAKEDKLEVKKMALHALNNAVNYLTNKDPRNW</sequence>
<feature type="region of interest" description="Disordered" evidence="7">
    <location>
        <begin position="785"/>
        <end position="835"/>
    </location>
</feature>
<dbReference type="GO" id="GO:0008270">
    <property type="term" value="F:zinc ion binding"/>
    <property type="evidence" value="ECO:0007669"/>
    <property type="project" value="UniProtKB-KW"/>
</dbReference>
<feature type="domain" description="WRC" evidence="10">
    <location>
        <begin position="8"/>
        <end position="52"/>
    </location>
</feature>
<evidence type="ECO:0000313" key="11">
    <source>
        <dbReference type="EMBL" id="KAF3341199.1"/>
    </source>
</evidence>
<evidence type="ECO:0000256" key="3">
    <source>
        <dbReference type="ARBA" id="ARBA00022723"/>
    </source>
</evidence>
<evidence type="ECO:0000259" key="8">
    <source>
        <dbReference type="PROSITE" id="PS50089"/>
    </source>
</evidence>
<keyword evidence="3" id="KW-0479">Metal-binding</keyword>
<dbReference type="InterPro" id="IPR001841">
    <property type="entry name" value="Znf_RING"/>
</dbReference>
<dbReference type="GO" id="GO:0000118">
    <property type="term" value="C:histone deacetylase complex"/>
    <property type="evidence" value="ECO:0007669"/>
    <property type="project" value="TreeGrafter"/>
</dbReference>
<evidence type="ECO:0000256" key="6">
    <source>
        <dbReference type="PROSITE-ProRule" id="PRU01002"/>
    </source>
</evidence>
<comment type="caution">
    <text evidence="11">The sequence shown here is derived from an EMBL/GenBank/DDBJ whole genome shotgun (WGS) entry which is preliminary data.</text>
</comment>
<evidence type="ECO:0000256" key="5">
    <source>
        <dbReference type="PROSITE-ProRule" id="PRU00175"/>
    </source>
</evidence>
<evidence type="ECO:0000256" key="7">
    <source>
        <dbReference type="SAM" id="MobiDB-lite"/>
    </source>
</evidence>
<feature type="domain" description="JmjC" evidence="9">
    <location>
        <begin position="687"/>
        <end position="959"/>
    </location>
</feature>
<dbReference type="SMART" id="SM00558">
    <property type="entry name" value="JmjC"/>
    <property type="match status" value="1"/>
</dbReference>
<reference evidence="11" key="1">
    <citation type="submission" date="2020-01" db="EMBL/GenBank/DDBJ databases">
        <title>Genome sequence of Kobresia littledalei, the first chromosome-level genome in the family Cyperaceae.</title>
        <authorList>
            <person name="Qu G."/>
        </authorList>
    </citation>
    <scope>NUCLEOTIDE SEQUENCE</scope>
    <source>
        <strain evidence="11">C.B.Clarke</strain>
        <tissue evidence="11">Leaf</tissue>
    </source>
</reference>
<evidence type="ECO:0000259" key="10">
    <source>
        <dbReference type="PROSITE" id="PS51667"/>
    </source>
</evidence>
<feature type="compositionally biased region" description="Basic and acidic residues" evidence="7">
    <location>
        <begin position="26"/>
        <end position="49"/>
    </location>
</feature>
<feature type="compositionally biased region" description="Basic residues" evidence="7">
    <location>
        <begin position="124"/>
        <end position="133"/>
    </location>
</feature>
<protein>
    <submittedName>
        <fullName evidence="11">Lysine-specific demethylase JMJ25-like protein</fullName>
    </submittedName>
</protein>
<dbReference type="SUPFAM" id="SSF51197">
    <property type="entry name" value="Clavaminate synthase-like"/>
    <property type="match status" value="1"/>
</dbReference>
<dbReference type="GO" id="GO:0000785">
    <property type="term" value="C:chromatin"/>
    <property type="evidence" value="ECO:0007669"/>
    <property type="project" value="TreeGrafter"/>
</dbReference>
<dbReference type="InterPro" id="IPR014977">
    <property type="entry name" value="WRC_dom"/>
</dbReference>
<evidence type="ECO:0000313" key="12">
    <source>
        <dbReference type="Proteomes" id="UP000623129"/>
    </source>
</evidence>
<proteinExistence type="inferred from homology"/>
<feature type="compositionally biased region" description="Basic and acidic residues" evidence="7">
    <location>
        <begin position="199"/>
        <end position="209"/>
    </location>
</feature>
<organism evidence="11 12">
    <name type="scientific">Carex littledalei</name>
    <dbReference type="NCBI Taxonomy" id="544730"/>
    <lineage>
        <taxon>Eukaryota</taxon>
        <taxon>Viridiplantae</taxon>
        <taxon>Streptophyta</taxon>
        <taxon>Embryophyta</taxon>
        <taxon>Tracheophyta</taxon>
        <taxon>Spermatophyta</taxon>
        <taxon>Magnoliopsida</taxon>
        <taxon>Liliopsida</taxon>
        <taxon>Poales</taxon>
        <taxon>Cyperaceae</taxon>
        <taxon>Cyperoideae</taxon>
        <taxon>Cariceae</taxon>
        <taxon>Carex</taxon>
        <taxon>Carex subgen. Euthyceras</taxon>
    </lineage>
</organism>
<dbReference type="GO" id="GO:0031490">
    <property type="term" value="F:chromatin DNA binding"/>
    <property type="evidence" value="ECO:0007669"/>
    <property type="project" value="TreeGrafter"/>
</dbReference>
<feature type="compositionally biased region" description="Basic and acidic residues" evidence="7">
    <location>
        <begin position="100"/>
        <end position="123"/>
    </location>
</feature>
<dbReference type="PROSITE" id="PS50089">
    <property type="entry name" value="ZF_RING_2"/>
    <property type="match status" value="1"/>
</dbReference>
<feature type="region of interest" description="Disordered" evidence="7">
    <location>
        <begin position="433"/>
        <end position="469"/>
    </location>
</feature>
<keyword evidence="11" id="KW-0489">Methyltransferase</keyword>
<evidence type="ECO:0000259" key="9">
    <source>
        <dbReference type="PROSITE" id="PS51184"/>
    </source>
</evidence>
<feature type="compositionally biased region" description="Basic and acidic residues" evidence="7">
    <location>
        <begin position="136"/>
        <end position="148"/>
    </location>
</feature>
<dbReference type="Gene3D" id="2.60.120.650">
    <property type="entry name" value="Cupin"/>
    <property type="match status" value="1"/>
</dbReference>
<comment type="subcellular location">
    <subcellularLocation>
        <location evidence="1">Nucleus</location>
    </subcellularLocation>
</comment>
<keyword evidence="5" id="KW-0862">Zinc</keyword>
<dbReference type="EMBL" id="SWLB01000002">
    <property type="protein sequence ID" value="KAF3341199.1"/>
    <property type="molecule type" value="Genomic_DNA"/>
</dbReference>
<feature type="compositionally biased region" description="Basic and acidic residues" evidence="7">
    <location>
        <begin position="61"/>
        <end position="73"/>
    </location>
</feature>
<dbReference type="PANTHER" id="PTHR12549:SF64">
    <property type="entry name" value="OS02G0828900 PROTEIN"/>
    <property type="match status" value="1"/>
</dbReference>
<gene>
    <name evidence="11" type="ORF">FCM35_KLT10043</name>
</gene>
<keyword evidence="4" id="KW-0539">Nucleus</keyword>
<evidence type="ECO:0000256" key="1">
    <source>
        <dbReference type="ARBA" id="ARBA00004123"/>
    </source>
</evidence>
<dbReference type="InterPro" id="IPR003347">
    <property type="entry name" value="JmjC_dom"/>
</dbReference>
<dbReference type="Proteomes" id="UP000623129">
    <property type="component" value="Unassembled WGS sequence"/>
</dbReference>
<keyword evidence="12" id="KW-1185">Reference proteome</keyword>
<dbReference type="GO" id="GO:0003712">
    <property type="term" value="F:transcription coregulator activity"/>
    <property type="evidence" value="ECO:0007669"/>
    <property type="project" value="TreeGrafter"/>
</dbReference>
<dbReference type="GO" id="GO:0032454">
    <property type="term" value="F:histone H3K9 demethylase activity"/>
    <property type="evidence" value="ECO:0007669"/>
    <property type="project" value="InterPro"/>
</dbReference>
<evidence type="ECO:0000256" key="2">
    <source>
        <dbReference type="ARBA" id="ARBA00006801"/>
    </source>
</evidence>
<feature type="domain" description="RING-type" evidence="8">
    <location>
        <begin position="245"/>
        <end position="291"/>
    </location>
</feature>
<accession>A0A833RH74</accession>
<name>A0A833RH74_9POAL</name>
<dbReference type="PROSITE" id="PS51667">
    <property type="entry name" value="WRC"/>
    <property type="match status" value="1"/>
</dbReference>
<feature type="compositionally biased region" description="Basic residues" evidence="7">
    <location>
        <begin position="150"/>
        <end position="164"/>
    </location>
</feature>